<reference evidence="1" key="1">
    <citation type="submission" date="2020-12" db="EMBL/GenBank/DDBJ databases">
        <title>Bacterial taxonomy.</title>
        <authorList>
            <person name="Pan X."/>
        </authorList>
    </citation>
    <scope>NUCLEOTIDE SEQUENCE</scope>
    <source>
        <strain evidence="1">KCTC 52957</strain>
    </source>
</reference>
<dbReference type="EMBL" id="JAEKPD010000026">
    <property type="protein sequence ID" value="MBJ3764450.1"/>
    <property type="molecule type" value="Genomic_DNA"/>
</dbReference>
<accession>A0A934IKX2</accession>
<dbReference type="AlphaFoldDB" id="A0A934IKX2"/>
<name>A0A934IKX2_9RHOB</name>
<keyword evidence="2" id="KW-1185">Reference proteome</keyword>
<sequence length="158" mass="16614">MTHMAPAAAGSVRHAHHVGCGCGCGGGGHHAGPCGCGCGGTGQGMHFPPARYRDDGSCAPLAEISCDTRWRIRECFKVAFCDLLRCMAEEYCEDGRFVTEAGANAAREPDLGRCLEGFVCSILSCLPEAICPPPPRKETCCHPPGPAQDCRCNFAVGE</sequence>
<gene>
    <name evidence="1" type="ORF">ILP92_17070</name>
</gene>
<protein>
    <submittedName>
        <fullName evidence="1">Uncharacterized protein</fullName>
    </submittedName>
</protein>
<proteinExistence type="predicted"/>
<dbReference type="Proteomes" id="UP000642488">
    <property type="component" value="Unassembled WGS sequence"/>
</dbReference>
<comment type="caution">
    <text evidence="1">The sequence shown here is derived from an EMBL/GenBank/DDBJ whole genome shotgun (WGS) entry which is preliminary data.</text>
</comment>
<evidence type="ECO:0000313" key="1">
    <source>
        <dbReference type="EMBL" id="MBJ3764450.1"/>
    </source>
</evidence>
<organism evidence="1 2">
    <name type="scientific">Palleronia pontilimi</name>
    <dbReference type="NCBI Taxonomy" id="1964209"/>
    <lineage>
        <taxon>Bacteria</taxon>
        <taxon>Pseudomonadati</taxon>
        <taxon>Pseudomonadota</taxon>
        <taxon>Alphaproteobacteria</taxon>
        <taxon>Rhodobacterales</taxon>
        <taxon>Roseobacteraceae</taxon>
        <taxon>Palleronia</taxon>
    </lineage>
</organism>
<evidence type="ECO:0000313" key="2">
    <source>
        <dbReference type="Proteomes" id="UP000642488"/>
    </source>
</evidence>